<organism evidence="2 3">
    <name type="scientific">Novacetimonas hansenii</name>
    <name type="common">Komagataeibacter hansenii</name>
    <dbReference type="NCBI Taxonomy" id="436"/>
    <lineage>
        <taxon>Bacteria</taxon>
        <taxon>Pseudomonadati</taxon>
        <taxon>Pseudomonadota</taxon>
        <taxon>Alphaproteobacteria</taxon>
        <taxon>Acetobacterales</taxon>
        <taxon>Acetobacteraceae</taxon>
        <taxon>Novacetimonas</taxon>
    </lineage>
</organism>
<gene>
    <name evidence="2" type="ORF">GHA01_06240</name>
</gene>
<evidence type="ECO:0000313" key="2">
    <source>
        <dbReference type="EMBL" id="GEC62775.1"/>
    </source>
</evidence>
<protein>
    <submittedName>
        <fullName evidence="2">Uncharacterized protein</fullName>
    </submittedName>
</protein>
<keyword evidence="3" id="KW-1185">Reference proteome</keyword>
<accession>A0ABQ0SC25</accession>
<proteinExistence type="predicted"/>
<feature type="chain" id="PRO_5045437071" evidence="1">
    <location>
        <begin position="20"/>
        <end position="299"/>
    </location>
</feature>
<sequence length="299" mass="33108">MVVRGLLFMFLFLFGTLCAARAEDERFDADELASGAPHYFVLRATDARTTRMTGDVRMSETALDFTNGSRMDVQPVDTNVEDGLVYRVLDEENPLMPSGRPLCPAPLHPLYLVFGSADAHATQEQPRSDTYQMTLFCGSRALDFALVDPARRAAVLTYRRTTDSNWANSSDEGGYVRGEVEAHCRATHPPGISGEQVCIQREEEAYRQILLLKAPSDALKRCGSYVTARASHTQGDDVSFVSIQHCLGLRDSRAVFDYCAMRITGQKRASDTTFWDAQPEQAHGISVCFNALAARQGHN</sequence>
<evidence type="ECO:0000313" key="3">
    <source>
        <dbReference type="Proteomes" id="UP000319478"/>
    </source>
</evidence>
<feature type="signal peptide" evidence="1">
    <location>
        <begin position="1"/>
        <end position="19"/>
    </location>
</feature>
<evidence type="ECO:0000256" key="1">
    <source>
        <dbReference type="SAM" id="SignalP"/>
    </source>
</evidence>
<name>A0ABQ0SC25_NOVHA</name>
<dbReference type="EMBL" id="BJNN01000044">
    <property type="protein sequence ID" value="GEC62775.1"/>
    <property type="molecule type" value="Genomic_DNA"/>
</dbReference>
<dbReference type="Proteomes" id="UP000319478">
    <property type="component" value="Unassembled WGS sequence"/>
</dbReference>
<reference evidence="2 3" key="1">
    <citation type="submission" date="2019-06" db="EMBL/GenBank/DDBJ databases">
        <title>Whole genome shotgun sequence of Komagataeibacter hansenii NBRC 14820.</title>
        <authorList>
            <person name="Hosoyama A."/>
            <person name="Uohara A."/>
            <person name="Ohji S."/>
            <person name="Ichikawa N."/>
        </authorList>
    </citation>
    <scope>NUCLEOTIDE SEQUENCE [LARGE SCALE GENOMIC DNA]</scope>
    <source>
        <strain evidence="2 3">NBRC 14820</strain>
    </source>
</reference>
<comment type="caution">
    <text evidence="2">The sequence shown here is derived from an EMBL/GenBank/DDBJ whole genome shotgun (WGS) entry which is preliminary data.</text>
</comment>
<keyword evidence="1" id="KW-0732">Signal</keyword>